<gene>
    <name evidence="2" type="ORF">IMW75_08420</name>
</gene>
<sequence length="112" mass="12374">MTRESLSSREVCQILRDLALGTRSIQRISRQASPGIDAGQIRVEVDGWVLNLCQDQGTLTRCESCIAADGRSATFADWHRYGTDPVELLSTWERAQVEGLLADPQSVEARAI</sequence>
<proteinExistence type="predicted"/>
<reference evidence="2 3" key="1">
    <citation type="journal article" date="2021" name="Int. J. Syst. Evol. Microbiol.">
        <title>Pseudomonas piscium sp. nov., Pseudomonas pisciculturae sp. nov., Pseudomonas mucoides sp. nov. and Pseudomonas neuropathica sp. nov. isolated from rainbow trout.</title>
        <authorList>
            <person name="Duman M."/>
            <person name="Mulet M."/>
            <person name="Altun S."/>
            <person name="Saticioglu I.B."/>
            <person name="Gomila M."/>
            <person name="Lalucat J."/>
            <person name="Garcia-Valdes E."/>
        </authorList>
    </citation>
    <scope>NUCLEOTIDE SEQUENCE [LARGE SCALE GENOMIC DNA]</scope>
    <source>
        <strain evidence="2 3">LMG 28632</strain>
    </source>
</reference>
<dbReference type="EMBL" id="JADEVO010000008">
    <property type="protein sequence ID" value="MBN3965302.1"/>
    <property type="molecule type" value="Genomic_DNA"/>
</dbReference>
<evidence type="ECO:0000259" key="1">
    <source>
        <dbReference type="Pfam" id="PF24745"/>
    </source>
</evidence>
<protein>
    <recommendedName>
        <fullName evidence="1">DUF7693 domain-containing protein</fullName>
    </recommendedName>
</protein>
<keyword evidence="3" id="KW-1185">Reference proteome</keyword>
<dbReference type="Pfam" id="PF24745">
    <property type="entry name" value="DUF7693"/>
    <property type="match status" value="1"/>
</dbReference>
<evidence type="ECO:0000313" key="2">
    <source>
        <dbReference type="EMBL" id="MBN3965302.1"/>
    </source>
</evidence>
<evidence type="ECO:0000313" key="3">
    <source>
        <dbReference type="Proteomes" id="UP000772591"/>
    </source>
</evidence>
<dbReference type="RefSeq" id="WP_045058575.1">
    <property type="nucleotide sequence ID" value="NZ_JADEVO010000008.1"/>
</dbReference>
<accession>A0ABS3AE83</accession>
<organism evidence="2 3">
    <name type="scientific">Pseudomonas gregormendelii</name>
    <dbReference type="NCBI Taxonomy" id="1628277"/>
    <lineage>
        <taxon>Bacteria</taxon>
        <taxon>Pseudomonadati</taxon>
        <taxon>Pseudomonadota</taxon>
        <taxon>Gammaproteobacteria</taxon>
        <taxon>Pseudomonadales</taxon>
        <taxon>Pseudomonadaceae</taxon>
        <taxon>Pseudomonas</taxon>
    </lineage>
</organism>
<dbReference type="InterPro" id="IPR056110">
    <property type="entry name" value="DUF7693"/>
</dbReference>
<name>A0ABS3AE83_9PSED</name>
<comment type="caution">
    <text evidence="2">The sequence shown here is derived from an EMBL/GenBank/DDBJ whole genome shotgun (WGS) entry which is preliminary data.</text>
</comment>
<dbReference type="Proteomes" id="UP000772591">
    <property type="component" value="Unassembled WGS sequence"/>
</dbReference>
<feature type="domain" description="DUF7693" evidence="1">
    <location>
        <begin position="6"/>
        <end position="102"/>
    </location>
</feature>